<evidence type="ECO:0000256" key="1">
    <source>
        <dbReference type="ARBA" id="ARBA00009437"/>
    </source>
</evidence>
<evidence type="ECO:0000256" key="4">
    <source>
        <dbReference type="ARBA" id="ARBA00023163"/>
    </source>
</evidence>
<dbReference type="SUPFAM" id="SSF53850">
    <property type="entry name" value="Periplasmic binding protein-like II"/>
    <property type="match status" value="1"/>
</dbReference>
<name>A0ABZ2M6E0_9BACT</name>
<dbReference type="PRINTS" id="PR00039">
    <property type="entry name" value="HTHLYSR"/>
</dbReference>
<proteinExistence type="inferred from homology"/>
<keyword evidence="7" id="KW-1185">Reference proteome</keyword>
<dbReference type="InterPro" id="IPR058163">
    <property type="entry name" value="LysR-type_TF_proteobact-type"/>
</dbReference>
<dbReference type="Proteomes" id="UP001370348">
    <property type="component" value="Chromosome"/>
</dbReference>
<evidence type="ECO:0000313" key="7">
    <source>
        <dbReference type="Proteomes" id="UP001370348"/>
    </source>
</evidence>
<keyword evidence="3" id="KW-0238">DNA-binding</keyword>
<dbReference type="PANTHER" id="PTHR30537:SF26">
    <property type="entry name" value="GLYCINE CLEAVAGE SYSTEM TRANSCRIPTIONAL ACTIVATOR"/>
    <property type="match status" value="1"/>
</dbReference>
<comment type="similarity">
    <text evidence="1">Belongs to the LysR transcriptional regulatory family.</text>
</comment>
<gene>
    <name evidence="6" type="ORF">LZC94_11900</name>
</gene>
<organism evidence="6 7">
    <name type="scientific">Pendulispora albinea</name>
    <dbReference type="NCBI Taxonomy" id="2741071"/>
    <lineage>
        <taxon>Bacteria</taxon>
        <taxon>Pseudomonadati</taxon>
        <taxon>Myxococcota</taxon>
        <taxon>Myxococcia</taxon>
        <taxon>Myxococcales</taxon>
        <taxon>Sorangiineae</taxon>
        <taxon>Pendulisporaceae</taxon>
        <taxon>Pendulispora</taxon>
    </lineage>
</organism>
<sequence length="308" mass="34002">MLLRPPPLPPLSAIRVFEAAARHESFTRAAEELGMTQAAVSYQIKLLEQELGMPLFQRLPRKVVLTATGKRLASPVVEAFTILRAAFADTSERAEGELSISTLPTFASKWLVHRLGTFQLRNPKLAVRLDTSIGLVDLTGGAFDVSVRLGSGEWPGLASHFLLPNAYTPLLGPKLLRTLGPHPKPLDLLKLSLLGRTAWWIRWFAEAGVEGVDLSGRVELALYQEQFDVTAAIEGHGVALASPLFFAREIEAGLLVHPFGPVVRDRNAYWVAYPEFRRRSEKIRTFVSWILGEAKADPALEALGPRKK</sequence>
<keyword evidence="2" id="KW-0805">Transcription regulation</keyword>
<dbReference type="Gene3D" id="3.40.190.10">
    <property type="entry name" value="Periplasmic binding protein-like II"/>
    <property type="match status" value="2"/>
</dbReference>
<evidence type="ECO:0000259" key="5">
    <source>
        <dbReference type="PROSITE" id="PS50931"/>
    </source>
</evidence>
<feature type="domain" description="HTH lysR-type" evidence="5">
    <location>
        <begin position="9"/>
        <end position="66"/>
    </location>
</feature>
<dbReference type="RefSeq" id="WP_394827596.1">
    <property type="nucleotide sequence ID" value="NZ_CP089984.1"/>
</dbReference>
<dbReference type="Pfam" id="PF00126">
    <property type="entry name" value="HTH_1"/>
    <property type="match status" value="1"/>
</dbReference>
<dbReference type="InterPro" id="IPR036388">
    <property type="entry name" value="WH-like_DNA-bd_sf"/>
</dbReference>
<keyword evidence="4" id="KW-0804">Transcription</keyword>
<evidence type="ECO:0000256" key="2">
    <source>
        <dbReference type="ARBA" id="ARBA00023015"/>
    </source>
</evidence>
<dbReference type="SUPFAM" id="SSF46785">
    <property type="entry name" value="Winged helix' DNA-binding domain"/>
    <property type="match status" value="1"/>
</dbReference>
<dbReference type="Pfam" id="PF03466">
    <property type="entry name" value="LysR_substrate"/>
    <property type="match status" value="1"/>
</dbReference>
<protein>
    <submittedName>
        <fullName evidence="6">LysR substrate-binding domain-containing protein</fullName>
    </submittedName>
</protein>
<dbReference type="InterPro" id="IPR005119">
    <property type="entry name" value="LysR_subst-bd"/>
</dbReference>
<dbReference type="Gene3D" id="1.10.10.10">
    <property type="entry name" value="Winged helix-like DNA-binding domain superfamily/Winged helix DNA-binding domain"/>
    <property type="match status" value="1"/>
</dbReference>
<dbReference type="PROSITE" id="PS50931">
    <property type="entry name" value="HTH_LYSR"/>
    <property type="match status" value="1"/>
</dbReference>
<reference evidence="6 7" key="1">
    <citation type="submission" date="2021-12" db="EMBL/GenBank/DDBJ databases">
        <title>Discovery of the Pendulisporaceae a myxobacterial family with distinct sporulation behavior and unique specialized metabolism.</title>
        <authorList>
            <person name="Garcia R."/>
            <person name="Popoff A."/>
            <person name="Bader C.D."/>
            <person name="Loehr J."/>
            <person name="Walesch S."/>
            <person name="Walt C."/>
            <person name="Boldt J."/>
            <person name="Bunk B."/>
            <person name="Haeckl F.J.F.P.J."/>
            <person name="Gunesch A.P."/>
            <person name="Birkelbach J."/>
            <person name="Nuebel U."/>
            <person name="Pietschmann T."/>
            <person name="Bach T."/>
            <person name="Mueller R."/>
        </authorList>
    </citation>
    <scope>NUCLEOTIDE SEQUENCE [LARGE SCALE GENOMIC DNA]</scope>
    <source>
        <strain evidence="6 7">MSr11954</strain>
    </source>
</reference>
<dbReference type="InterPro" id="IPR036390">
    <property type="entry name" value="WH_DNA-bd_sf"/>
</dbReference>
<dbReference type="InterPro" id="IPR000847">
    <property type="entry name" value="LysR_HTH_N"/>
</dbReference>
<evidence type="ECO:0000313" key="6">
    <source>
        <dbReference type="EMBL" id="WXB17954.1"/>
    </source>
</evidence>
<evidence type="ECO:0000256" key="3">
    <source>
        <dbReference type="ARBA" id="ARBA00023125"/>
    </source>
</evidence>
<dbReference type="EMBL" id="CP089984">
    <property type="protein sequence ID" value="WXB17954.1"/>
    <property type="molecule type" value="Genomic_DNA"/>
</dbReference>
<dbReference type="PANTHER" id="PTHR30537">
    <property type="entry name" value="HTH-TYPE TRANSCRIPTIONAL REGULATOR"/>
    <property type="match status" value="1"/>
</dbReference>
<dbReference type="CDD" id="cd08432">
    <property type="entry name" value="PBP2_GcdR_TrpI_HvrB_AmpR_like"/>
    <property type="match status" value="1"/>
</dbReference>
<accession>A0ABZ2M6E0</accession>